<feature type="non-terminal residue" evidence="2">
    <location>
        <position position="376"/>
    </location>
</feature>
<dbReference type="EMBL" id="VMGL01000060">
    <property type="protein sequence ID" value="TSC95623.1"/>
    <property type="molecule type" value="Genomic_DNA"/>
</dbReference>
<proteinExistence type="predicted"/>
<feature type="domain" description="YoaR-like putative peptidoglycan binding" evidence="1">
    <location>
        <begin position="261"/>
        <end position="323"/>
    </location>
</feature>
<dbReference type="PANTHER" id="PTHR35788">
    <property type="entry name" value="EXPORTED PROTEIN-RELATED"/>
    <property type="match status" value="1"/>
</dbReference>
<dbReference type="InterPro" id="IPR052913">
    <property type="entry name" value="Glycopeptide_resist_protein"/>
</dbReference>
<dbReference type="Pfam" id="PF12229">
    <property type="entry name" value="PG_binding_4"/>
    <property type="match status" value="2"/>
</dbReference>
<name>A0A554LRW3_9BACT</name>
<feature type="domain" description="YoaR-like putative peptidoglycan binding" evidence="1">
    <location>
        <begin position="76"/>
        <end position="177"/>
    </location>
</feature>
<dbReference type="InterPro" id="IPR038054">
    <property type="entry name" value="LD_TPept-like_central_sf"/>
</dbReference>
<evidence type="ECO:0000313" key="3">
    <source>
        <dbReference type="Proteomes" id="UP000318711"/>
    </source>
</evidence>
<accession>A0A554LRW3</accession>
<evidence type="ECO:0000313" key="2">
    <source>
        <dbReference type="EMBL" id="TSC95623.1"/>
    </source>
</evidence>
<protein>
    <submittedName>
        <fullName evidence="2">VanW family protein</fullName>
    </submittedName>
</protein>
<dbReference type="Gene3D" id="3.10.20.800">
    <property type="match status" value="1"/>
</dbReference>
<sequence length="376" mass="41875">MIKWFIIGLAAALASLLAVIVSYNLSYSAKIFPNVYLGAKNLGGLEKEQAKIIIDQQFSLAGQKPLTIKLNQQIVNIKPEEINLKYDVNSTIESIYRVGRNHDFLTNVYTRLAILFTPQSIKANFSYTDSQLDNKITQSLIALNQNRQDAYLIITDKTIEIVPEKSGFGLGQQQLKDFCLDKIAALAQATDSQPLEPAEALAKAGQIDQPQITANQLLSLKNQLTLLLAQEIKIEGGEQKITLHLTEINAWLELIGQGEEKPKLVINNAKIKNFSRQVAADIDRQPRDAKLSIQNGRATVFVPEQKGRQLNQKKLTDDLEKIIDNWLSGRENNPTVTLAINDSEPSISNETVDNLGIKELIGQATTSYKNSPENRR</sequence>
<dbReference type="AlphaFoldDB" id="A0A554LRW3"/>
<organism evidence="2 3">
    <name type="scientific">Candidatus Berkelbacteria bacterium Licking1014_2</name>
    <dbReference type="NCBI Taxonomy" id="2017146"/>
    <lineage>
        <taxon>Bacteria</taxon>
        <taxon>Candidatus Berkelbacteria</taxon>
    </lineage>
</organism>
<comment type="caution">
    <text evidence="2">The sequence shown here is derived from an EMBL/GenBank/DDBJ whole genome shotgun (WGS) entry which is preliminary data.</text>
</comment>
<gene>
    <name evidence="2" type="ORF">CEN88_447</name>
</gene>
<dbReference type="Proteomes" id="UP000318711">
    <property type="component" value="Unassembled WGS sequence"/>
</dbReference>
<dbReference type="InterPro" id="IPR022029">
    <property type="entry name" value="YoaR-like_PG-bd"/>
</dbReference>
<dbReference type="PANTHER" id="PTHR35788:SF1">
    <property type="entry name" value="EXPORTED PROTEIN"/>
    <property type="match status" value="1"/>
</dbReference>
<evidence type="ECO:0000259" key="1">
    <source>
        <dbReference type="Pfam" id="PF12229"/>
    </source>
</evidence>
<reference evidence="2 3" key="1">
    <citation type="submission" date="2017-07" db="EMBL/GenBank/DDBJ databases">
        <title>Mechanisms for carbon and nitrogen cycling indicate functional differentiation within the Candidate Phyla Radiation.</title>
        <authorList>
            <person name="Danczak R.E."/>
            <person name="Johnston M.D."/>
            <person name="Kenah C."/>
            <person name="Slattery M."/>
            <person name="Wrighton K.C."/>
            <person name="Wilkins M.J."/>
        </authorList>
    </citation>
    <scope>NUCLEOTIDE SEQUENCE [LARGE SCALE GENOMIC DNA]</scope>
    <source>
        <strain evidence="2">Licking1014_2</strain>
    </source>
</reference>